<dbReference type="AlphaFoldDB" id="A0A383DDC2"/>
<sequence>MVFGWGKKKLEENEINVIPKEKHILLSDVSDILEGISSVRTKTIMAEVKTFRNKIDSNRKTLLKITKELDGDTLNTEEIDHHLRRLVDRGKSDVLSIIKKECTKNLIEINSFDDVKVFSETVTKMLKRVGDSLGRQSNVIHIFAKKYAKRLKDDLRVMQSDNKEISALVTNHIDLENKVEEVAESIAEYDQFQKSLIVLDDREEN</sequence>
<name>A0A383DDC2_9ZZZZ</name>
<organism evidence="1">
    <name type="scientific">marine metagenome</name>
    <dbReference type="NCBI Taxonomy" id="408172"/>
    <lineage>
        <taxon>unclassified sequences</taxon>
        <taxon>metagenomes</taxon>
        <taxon>ecological metagenomes</taxon>
    </lineage>
</organism>
<gene>
    <name evidence="1" type="ORF">METZ01_LOCUS495225</name>
</gene>
<protein>
    <submittedName>
        <fullName evidence="1">Uncharacterized protein</fullName>
    </submittedName>
</protein>
<dbReference type="EMBL" id="UINC01216290">
    <property type="protein sequence ID" value="SVE42371.1"/>
    <property type="molecule type" value="Genomic_DNA"/>
</dbReference>
<reference evidence="1" key="1">
    <citation type="submission" date="2018-05" db="EMBL/GenBank/DDBJ databases">
        <authorList>
            <person name="Lanie J.A."/>
            <person name="Ng W.-L."/>
            <person name="Kazmierczak K.M."/>
            <person name="Andrzejewski T.M."/>
            <person name="Davidsen T.M."/>
            <person name="Wayne K.J."/>
            <person name="Tettelin H."/>
            <person name="Glass J.I."/>
            <person name="Rusch D."/>
            <person name="Podicherti R."/>
            <person name="Tsui H.-C.T."/>
            <person name="Winkler M.E."/>
        </authorList>
    </citation>
    <scope>NUCLEOTIDE SEQUENCE</scope>
</reference>
<proteinExistence type="predicted"/>
<accession>A0A383DDC2</accession>
<feature type="non-terminal residue" evidence="1">
    <location>
        <position position="205"/>
    </location>
</feature>
<evidence type="ECO:0000313" key="1">
    <source>
        <dbReference type="EMBL" id="SVE42371.1"/>
    </source>
</evidence>